<gene>
    <name evidence="3" type="ORF">Pfra01_002866100</name>
</gene>
<dbReference type="SUPFAM" id="SSF100895">
    <property type="entry name" value="Kazal-type serine protease inhibitors"/>
    <property type="match status" value="1"/>
</dbReference>
<dbReference type="Proteomes" id="UP001165121">
    <property type="component" value="Unassembled WGS sequence"/>
</dbReference>
<feature type="signal peptide" evidence="2">
    <location>
        <begin position="1"/>
        <end position="18"/>
    </location>
</feature>
<accession>A0A9W6YMY3</accession>
<dbReference type="EMBL" id="BSXT01010523">
    <property type="protein sequence ID" value="GMF80530.1"/>
    <property type="molecule type" value="Genomic_DNA"/>
</dbReference>
<dbReference type="AlphaFoldDB" id="A0A9W6YMY3"/>
<evidence type="ECO:0000256" key="1">
    <source>
        <dbReference type="SAM" id="MobiDB-lite"/>
    </source>
</evidence>
<feature type="chain" id="PRO_5040970134" evidence="2">
    <location>
        <begin position="19"/>
        <end position="187"/>
    </location>
</feature>
<dbReference type="InterPro" id="IPR036058">
    <property type="entry name" value="Kazal_dom_sf"/>
</dbReference>
<evidence type="ECO:0000256" key="2">
    <source>
        <dbReference type="SAM" id="SignalP"/>
    </source>
</evidence>
<protein>
    <submittedName>
        <fullName evidence="3">Unnamed protein product</fullName>
    </submittedName>
</protein>
<proteinExistence type="predicted"/>
<dbReference type="OrthoDB" id="102020at2759"/>
<keyword evidence="4" id="KW-1185">Reference proteome</keyword>
<keyword evidence="2" id="KW-0732">Signal</keyword>
<evidence type="ECO:0000313" key="3">
    <source>
        <dbReference type="EMBL" id="GMF80530.1"/>
    </source>
</evidence>
<name>A0A9W6YMY3_9STRA</name>
<reference evidence="3" key="1">
    <citation type="submission" date="2023-04" db="EMBL/GenBank/DDBJ databases">
        <title>Phytophthora fragariaefolia NBRC 109709.</title>
        <authorList>
            <person name="Ichikawa N."/>
            <person name="Sato H."/>
            <person name="Tonouchi N."/>
        </authorList>
    </citation>
    <scope>NUCLEOTIDE SEQUENCE</scope>
    <source>
        <strain evidence="3">NBRC 109709</strain>
    </source>
</reference>
<sequence>MQILRALIVAIAGAMCHAGSPNLHLLGSDPTNGNKNCDFSKVNQVEQTASSLDSSDSDACPDECSLDNKPVKDEAGVEYLNDCLLRLALCTHSSILAASDMSDVMTMFGSVEGTIGLEGSGSTEQVVIDIGILNMFGSRTRDRSTDDAVQQPQGTGILEVFGKIKRDRSTDGTAQQSLGSAVPKTLL</sequence>
<feature type="region of interest" description="Disordered" evidence="1">
    <location>
        <begin position="168"/>
        <end position="187"/>
    </location>
</feature>
<comment type="caution">
    <text evidence="3">The sequence shown here is derived from an EMBL/GenBank/DDBJ whole genome shotgun (WGS) entry which is preliminary data.</text>
</comment>
<evidence type="ECO:0000313" key="4">
    <source>
        <dbReference type="Proteomes" id="UP001165121"/>
    </source>
</evidence>
<organism evidence="3 4">
    <name type="scientific">Phytophthora fragariaefolia</name>
    <dbReference type="NCBI Taxonomy" id="1490495"/>
    <lineage>
        <taxon>Eukaryota</taxon>
        <taxon>Sar</taxon>
        <taxon>Stramenopiles</taxon>
        <taxon>Oomycota</taxon>
        <taxon>Peronosporomycetes</taxon>
        <taxon>Peronosporales</taxon>
        <taxon>Peronosporaceae</taxon>
        <taxon>Phytophthora</taxon>
    </lineage>
</organism>